<keyword evidence="2" id="KW-1185">Reference proteome</keyword>
<evidence type="ECO:0000313" key="1">
    <source>
        <dbReference type="EMBL" id="KAB7496121.1"/>
    </source>
</evidence>
<accession>A0A5N5SPU5</accession>
<proteinExistence type="predicted"/>
<dbReference type="EMBL" id="SEYY01021729">
    <property type="protein sequence ID" value="KAB7496121.1"/>
    <property type="molecule type" value="Genomic_DNA"/>
</dbReference>
<dbReference type="Proteomes" id="UP000326759">
    <property type="component" value="Unassembled WGS sequence"/>
</dbReference>
<dbReference type="AlphaFoldDB" id="A0A5N5SPU5"/>
<sequence length="217" mass="24993">MLITSFKKYLSNFVLTTLSLYVRIQILKVILSKAVLFTLSESKTIGTLKTQQPAKDVFVYDAYVKQKPENLASNVYFFHHGLGAKNEKKLVLNEEVQFSTLDQIITTNNHKKSFISYIKINLDGEEWQILDEMMSETPLLANNILQLGLTTHLHSALVYHRLYEKYLNILNKLTALGFQLFYSKEVELPNEAYKEPLLDDKIVVMTTIGLKLVLIKF</sequence>
<evidence type="ECO:0000313" key="2">
    <source>
        <dbReference type="Proteomes" id="UP000326759"/>
    </source>
</evidence>
<evidence type="ECO:0008006" key="3">
    <source>
        <dbReference type="Google" id="ProtNLM"/>
    </source>
</evidence>
<gene>
    <name evidence="1" type="ORF">Anas_05476</name>
</gene>
<name>A0A5N5SPU5_9CRUS</name>
<comment type="caution">
    <text evidence="1">The sequence shown here is derived from an EMBL/GenBank/DDBJ whole genome shotgun (WGS) entry which is preliminary data.</text>
</comment>
<protein>
    <recommendedName>
        <fullName evidence="3">Methyltransferase FkbM domain-containing protein</fullName>
    </recommendedName>
</protein>
<dbReference type="OrthoDB" id="10006218at2759"/>
<reference evidence="1 2" key="1">
    <citation type="journal article" date="2019" name="PLoS Biol.">
        <title>Sex chromosomes control vertical transmission of feminizing Wolbachia symbionts in an isopod.</title>
        <authorList>
            <person name="Becking T."/>
            <person name="Chebbi M.A."/>
            <person name="Giraud I."/>
            <person name="Moumen B."/>
            <person name="Laverre T."/>
            <person name="Caubet Y."/>
            <person name="Peccoud J."/>
            <person name="Gilbert C."/>
            <person name="Cordaux R."/>
        </authorList>
    </citation>
    <scope>NUCLEOTIDE SEQUENCE [LARGE SCALE GENOMIC DNA]</scope>
    <source>
        <strain evidence="1">ANa2</strain>
        <tissue evidence="1">Whole body excluding digestive tract and cuticle</tissue>
    </source>
</reference>
<organism evidence="1 2">
    <name type="scientific">Armadillidium nasatum</name>
    <dbReference type="NCBI Taxonomy" id="96803"/>
    <lineage>
        <taxon>Eukaryota</taxon>
        <taxon>Metazoa</taxon>
        <taxon>Ecdysozoa</taxon>
        <taxon>Arthropoda</taxon>
        <taxon>Crustacea</taxon>
        <taxon>Multicrustacea</taxon>
        <taxon>Malacostraca</taxon>
        <taxon>Eumalacostraca</taxon>
        <taxon>Peracarida</taxon>
        <taxon>Isopoda</taxon>
        <taxon>Oniscidea</taxon>
        <taxon>Crinocheta</taxon>
        <taxon>Armadillidiidae</taxon>
        <taxon>Armadillidium</taxon>
    </lineage>
</organism>